<dbReference type="GO" id="GO:0015171">
    <property type="term" value="F:amino acid transmembrane transporter activity"/>
    <property type="evidence" value="ECO:0007669"/>
    <property type="project" value="TreeGrafter"/>
</dbReference>
<feature type="transmembrane region" description="Helical" evidence="5">
    <location>
        <begin position="537"/>
        <end position="556"/>
    </location>
</feature>
<protein>
    <recommendedName>
        <fullName evidence="6">Cationic amino acid transporter C-terminal domain-containing protein</fullName>
    </recommendedName>
</protein>
<evidence type="ECO:0000256" key="5">
    <source>
        <dbReference type="SAM" id="Phobius"/>
    </source>
</evidence>
<accession>A0A8S1EZV9</accession>
<keyword evidence="3 5" id="KW-1133">Transmembrane helix</keyword>
<feature type="transmembrane region" description="Helical" evidence="5">
    <location>
        <begin position="31"/>
        <end position="53"/>
    </location>
</feature>
<feature type="transmembrane region" description="Helical" evidence="5">
    <location>
        <begin position="232"/>
        <end position="255"/>
    </location>
</feature>
<feature type="transmembrane region" description="Helical" evidence="5">
    <location>
        <begin position="96"/>
        <end position="116"/>
    </location>
</feature>
<feature type="transmembrane region" description="Helical" evidence="5">
    <location>
        <begin position="167"/>
        <end position="186"/>
    </location>
</feature>
<comment type="subcellular location">
    <subcellularLocation>
        <location evidence="1">Membrane</location>
        <topology evidence="1">Multi-pass membrane protein</topology>
    </subcellularLocation>
</comment>
<feature type="transmembrane region" description="Helical" evidence="5">
    <location>
        <begin position="65"/>
        <end position="84"/>
    </location>
</feature>
<evidence type="ECO:0000259" key="6">
    <source>
        <dbReference type="Pfam" id="PF13906"/>
    </source>
</evidence>
<feature type="transmembrane region" description="Helical" evidence="5">
    <location>
        <begin position="511"/>
        <end position="531"/>
    </location>
</feature>
<keyword evidence="8" id="KW-1185">Reference proteome</keyword>
<feature type="domain" description="Cationic amino acid transporter C-terminal" evidence="6">
    <location>
        <begin position="509"/>
        <end position="559"/>
    </location>
</feature>
<dbReference type="Pfam" id="PF13906">
    <property type="entry name" value="AA_permease_C"/>
    <property type="match status" value="1"/>
</dbReference>
<evidence type="ECO:0000313" key="8">
    <source>
        <dbReference type="Proteomes" id="UP000494206"/>
    </source>
</evidence>
<comment type="caution">
    <text evidence="7">The sequence shown here is derived from an EMBL/GenBank/DDBJ whole genome shotgun (WGS) entry which is preliminary data.</text>
</comment>
<feature type="transmembrane region" description="Helical" evidence="5">
    <location>
        <begin position="477"/>
        <end position="499"/>
    </location>
</feature>
<feature type="transmembrane region" description="Helical" evidence="5">
    <location>
        <begin position="193"/>
        <end position="212"/>
    </location>
</feature>
<dbReference type="Pfam" id="PF13520">
    <property type="entry name" value="AA_permease_2"/>
    <property type="match status" value="1"/>
</dbReference>
<dbReference type="PANTHER" id="PTHR43243">
    <property type="entry name" value="INNER MEMBRANE TRANSPORTER YGJI-RELATED"/>
    <property type="match status" value="1"/>
</dbReference>
<evidence type="ECO:0000256" key="1">
    <source>
        <dbReference type="ARBA" id="ARBA00004141"/>
    </source>
</evidence>
<organism evidence="7 8">
    <name type="scientific">Caenorhabditis bovis</name>
    <dbReference type="NCBI Taxonomy" id="2654633"/>
    <lineage>
        <taxon>Eukaryota</taxon>
        <taxon>Metazoa</taxon>
        <taxon>Ecdysozoa</taxon>
        <taxon>Nematoda</taxon>
        <taxon>Chromadorea</taxon>
        <taxon>Rhabditida</taxon>
        <taxon>Rhabditina</taxon>
        <taxon>Rhabditomorpha</taxon>
        <taxon>Rhabditoidea</taxon>
        <taxon>Rhabditidae</taxon>
        <taxon>Peloderinae</taxon>
        <taxon>Caenorhabditis</taxon>
    </lineage>
</organism>
<dbReference type="Gene3D" id="1.20.1740.10">
    <property type="entry name" value="Amino acid/polyamine transporter I"/>
    <property type="match status" value="2"/>
</dbReference>
<feature type="transmembrane region" description="Helical" evidence="5">
    <location>
        <begin position="449"/>
        <end position="471"/>
    </location>
</feature>
<keyword evidence="4 5" id="KW-0472">Membrane</keyword>
<dbReference type="AlphaFoldDB" id="A0A8S1EZV9"/>
<dbReference type="GO" id="GO:0005886">
    <property type="term" value="C:plasma membrane"/>
    <property type="evidence" value="ECO:0007669"/>
    <property type="project" value="TreeGrafter"/>
</dbReference>
<dbReference type="InterPro" id="IPR029485">
    <property type="entry name" value="CAT_C"/>
</dbReference>
<evidence type="ECO:0000313" key="7">
    <source>
        <dbReference type="EMBL" id="CAB3405647.1"/>
    </source>
</evidence>
<dbReference type="OrthoDB" id="3900342at2759"/>
<dbReference type="EMBL" id="CADEPM010000004">
    <property type="protein sequence ID" value="CAB3405647.1"/>
    <property type="molecule type" value="Genomic_DNA"/>
</dbReference>
<dbReference type="InterPro" id="IPR002293">
    <property type="entry name" value="AA/rel_permease1"/>
</dbReference>
<dbReference type="PANTHER" id="PTHR43243:SF18">
    <property type="entry name" value="CATIONIC AMINO ACID TRANSPORTER C-TERMINAL DOMAIN-CONTAINING PROTEIN"/>
    <property type="match status" value="1"/>
</dbReference>
<dbReference type="PIRSF" id="PIRSF006060">
    <property type="entry name" value="AA_transporter"/>
    <property type="match status" value="1"/>
</dbReference>
<dbReference type="Proteomes" id="UP000494206">
    <property type="component" value="Unassembled WGS sequence"/>
</dbReference>
<evidence type="ECO:0000256" key="3">
    <source>
        <dbReference type="ARBA" id="ARBA00022989"/>
    </source>
</evidence>
<keyword evidence="2 5" id="KW-0812">Transmembrane</keyword>
<evidence type="ECO:0000256" key="2">
    <source>
        <dbReference type="ARBA" id="ARBA00022692"/>
    </source>
</evidence>
<name>A0A8S1EZV9_9PELO</name>
<feature type="transmembrane region" description="Helical" evidence="5">
    <location>
        <begin position="267"/>
        <end position="286"/>
    </location>
</feature>
<sequence>MAAKVSIWKAITRKKRFDGNSHLDTNLRRCLGLLDITFLALGQMMGAGIYVLTGSVVRNQAGPSIIISFIFAGIAAILSAFSYAEFGARFPRAGSAYTYTYIGFGELWAFIVGWTIPLEYMIGNAAVARSWSAYLDNMIDNVIRNSTTNYIGEITNSSGFFSQYPDVLAALLLIICAIIIAIGSKVSANVNTTFVFINITVIAIVIVSGFTYADFSLWKGTNENGASNFMPFGISGTLTGAATCFFAYIGFEILGSTGEEVKNPHRTIPLATFLCIFIITILYILMSSTLTLMIPYNTVHSTSPFSEAFQEKGSIFVKYTISIGALIGLTNNLLTGVFALPRAVYAIADDGLIFSFLAIVNKTTKVPLNSIIVFAILNAIIALIFDIEALVEFLSIGTLFAYSFVSASVIVLRYQAAPIDNDEKRLDNGGTLHSWVPFRNFWESLPSGGSISIGVGLLIAAFFGLAFTFRLEFHKSIYGQIFFGLDAVFILIIMLFIIGHEQNTLDLSFKVPFLPFTPCISLLINTFMMAFLTYATWIRLFVWMGVGLLIYFFYGIHHSKEAKRITSIADIRMSSTFSTRNRLSQEKSAKT</sequence>
<feature type="transmembrane region" description="Helical" evidence="5">
    <location>
        <begin position="368"/>
        <end position="387"/>
    </location>
</feature>
<gene>
    <name evidence="7" type="ORF">CBOVIS_LOCUS7822</name>
</gene>
<reference evidence="7 8" key="1">
    <citation type="submission" date="2020-04" db="EMBL/GenBank/DDBJ databases">
        <authorList>
            <person name="Laetsch R D."/>
            <person name="Stevens L."/>
            <person name="Kumar S."/>
            <person name="Blaxter L. M."/>
        </authorList>
    </citation>
    <scope>NUCLEOTIDE SEQUENCE [LARGE SCALE GENOMIC DNA]</scope>
</reference>
<feature type="transmembrane region" description="Helical" evidence="5">
    <location>
        <begin position="393"/>
        <end position="414"/>
    </location>
</feature>
<evidence type="ECO:0000256" key="4">
    <source>
        <dbReference type="ARBA" id="ARBA00023136"/>
    </source>
</evidence>
<proteinExistence type="predicted"/>